<sequence>MSSFEILADQETTDKLGAAMIILARDEDGGRPRKGVILTHELVEDAFGGDRDRAAEVIRSGVIDHEAMRRIDSPDRLSYETLDVAGALVRWHLVTFSRDDLGLFEGPVRSG</sequence>
<evidence type="ECO:0000313" key="1">
    <source>
        <dbReference type="EMBL" id="AFL53674.1"/>
    </source>
</evidence>
<protein>
    <submittedName>
        <fullName evidence="1">Uncharacterized protein</fullName>
    </submittedName>
</protein>
<dbReference type="AlphaFoldDB" id="I3XCR8"/>
<accession>I3XCR8</accession>
<dbReference type="Proteomes" id="UP000006180">
    <property type="component" value="Chromosome"/>
</dbReference>
<dbReference type="RefSeq" id="WP_014765791.1">
    <property type="nucleotide sequence ID" value="NC_018000.1"/>
</dbReference>
<dbReference type="HOGENOM" id="CLU_2156676_0_0_5"/>
<reference evidence="1 2" key="1">
    <citation type="journal article" date="2012" name="J. Bacteriol.">
        <title>Complete genome sequence of the broad-host-range strain Sinorhizobium fredii USDA257.</title>
        <authorList>
            <person name="Schuldes J."/>
            <person name="Rodriguez Orbegoso M."/>
            <person name="Schmeisser C."/>
            <person name="Krishnan H.B."/>
            <person name="Daniel R."/>
            <person name="Streit W.R."/>
        </authorList>
    </citation>
    <scope>NUCLEOTIDE SEQUENCE [LARGE SCALE GENOMIC DNA]</scope>
    <source>
        <strain evidence="1 2">USDA 257</strain>
    </source>
</reference>
<proteinExistence type="predicted"/>
<dbReference type="EMBL" id="CP003563">
    <property type="protein sequence ID" value="AFL53674.1"/>
    <property type="molecule type" value="Genomic_DNA"/>
</dbReference>
<dbReference type="PATRIC" id="fig|1185652.3.peg.5338"/>
<evidence type="ECO:0000313" key="2">
    <source>
        <dbReference type="Proteomes" id="UP000006180"/>
    </source>
</evidence>
<gene>
    <name evidence="1" type="ORF">USDA257_c51480</name>
</gene>
<organism evidence="1 2">
    <name type="scientific">Sinorhizobium fredii (strain USDA 257)</name>
    <dbReference type="NCBI Taxonomy" id="1185652"/>
    <lineage>
        <taxon>Bacteria</taxon>
        <taxon>Pseudomonadati</taxon>
        <taxon>Pseudomonadota</taxon>
        <taxon>Alphaproteobacteria</taxon>
        <taxon>Hyphomicrobiales</taxon>
        <taxon>Rhizobiaceae</taxon>
        <taxon>Sinorhizobium/Ensifer group</taxon>
        <taxon>Sinorhizobium</taxon>
    </lineage>
</organism>
<dbReference type="KEGG" id="sfd:USDA257_c51480"/>
<name>I3XCR8_SINF2</name>